<dbReference type="GO" id="GO:0006465">
    <property type="term" value="P:signal peptide processing"/>
    <property type="evidence" value="ECO:0007669"/>
    <property type="project" value="TreeGrafter"/>
</dbReference>
<evidence type="ECO:0000313" key="10">
    <source>
        <dbReference type="EMBL" id="KKP48047.1"/>
    </source>
</evidence>
<name>A0A0G0CXA8_9BACT</name>
<feature type="transmembrane region" description="Helical" evidence="7">
    <location>
        <begin position="183"/>
        <end position="201"/>
    </location>
</feature>
<dbReference type="GO" id="GO:0004190">
    <property type="term" value="F:aspartic-type endopeptidase activity"/>
    <property type="evidence" value="ECO:0007669"/>
    <property type="project" value="InterPro"/>
</dbReference>
<feature type="transmembrane region" description="Helical" evidence="7">
    <location>
        <begin position="81"/>
        <end position="106"/>
    </location>
</feature>
<evidence type="ECO:0000256" key="6">
    <source>
        <dbReference type="ARBA" id="ARBA00023136"/>
    </source>
</evidence>
<keyword evidence="5 7" id="KW-1133">Transmembrane helix</keyword>
<dbReference type="Pfam" id="PF01478">
    <property type="entry name" value="Peptidase_A24"/>
    <property type="match status" value="1"/>
</dbReference>
<comment type="caution">
    <text evidence="10">The sequence shown here is derived from an EMBL/GenBank/DDBJ whole genome shotgun (WGS) entry which is preliminary data.</text>
</comment>
<dbReference type="InterPro" id="IPR010627">
    <property type="entry name" value="Prepilin_pept_A24_N"/>
</dbReference>
<evidence type="ECO:0000256" key="1">
    <source>
        <dbReference type="ARBA" id="ARBA00004651"/>
    </source>
</evidence>
<accession>A0A0G0CXA8</accession>
<evidence type="ECO:0000256" key="2">
    <source>
        <dbReference type="ARBA" id="ARBA00005801"/>
    </source>
</evidence>
<evidence type="ECO:0000256" key="3">
    <source>
        <dbReference type="ARBA" id="ARBA00022475"/>
    </source>
</evidence>
<dbReference type="InterPro" id="IPR000045">
    <property type="entry name" value="Prepilin_IV_endopep_pep"/>
</dbReference>
<feature type="domain" description="Prepilin type IV endopeptidase peptidase" evidence="8">
    <location>
        <begin position="94"/>
        <end position="195"/>
    </location>
</feature>
<evidence type="ECO:0000256" key="7">
    <source>
        <dbReference type="SAM" id="Phobius"/>
    </source>
</evidence>
<dbReference type="PANTHER" id="PTHR30487:SF0">
    <property type="entry name" value="PREPILIN LEADER PEPTIDASE_N-METHYLTRANSFERASE-RELATED"/>
    <property type="match status" value="1"/>
</dbReference>
<feature type="domain" description="Prepilin peptidase A24 N-terminal" evidence="9">
    <location>
        <begin position="8"/>
        <end position="88"/>
    </location>
</feature>
<organism evidence="10 11">
    <name type="scientific">Candidatus Woesebacteria bacterium GW2011_GWA2_33_28</name>
    <dbReference type="NCBI Taxonomy" id="1618561"/>
    <lineage>
        <taxon>Bacteria</taxon>
        <taxon>Candidatus Woeseibacteriota</taxon>
    </lineage>
</organism>
<keyword evidence="3" id="KW-1003">Cell membrane</keyword>
<evidence type="ECO:0000259" key="9">
    <source>
        <dbReference type="Pfam" id="PF06750"/>
    </source>
</evidence>
<evidence type="ECO:0000313" key="11">
    <source>
        <dbReference type="Proteomes" id="UP000033995"/>
    </source>
</evidence>
<evidence type="ECO:0000256" key="4">
    <source>
        <dbReference type="ARBA" id="ARBA00022692"/>
    </source>
</evidence>
<comment type="similarity">
    <text evidence="2">Belongs to the peptidase A24 family.</text>
</comment>
<feature type="transmembrane region" description="Helical" evidence="7">
    <location>
        <begin position="126"/>
        <end position="154"/>
    </location>
</feature>
<dbReference type="Gene3D" id="1.20.120.1220">
    <property type="match status" value="1"/>
</dbReference>
<protein>
    <submittedName>
        <fullName evidence="10">Type 4 prepilin-like protein leader peptide-processing enzyme</fullName>
    </submittedName>
</protein>
<keyword evidence="6 7" id="KW-0472">Membrane</keyword>
<sequence>MELFLLTLLGLVLGSFISAITYRIPRGLGFIKGRSFCDNCKKSLSWFDNIPLFSFLWYRGNSRCCNQKISIRYPLIEIASVLGIIFLYPNFVLILLFLLTFSILIIDIEHQIIPDELSWLVLFFSLLSPISYPLFSSLFAGFFSSLLLLTLYLITRGKGMGLGDVKLSIALGMWLGVEKSMTWLMTAFIIGGIVAGVLLLLKRANLKTKIAFGPFLIIAFWIVLLI</sequence>
<comment type="subcellular location">
    <subcellularLocation>
        <location evidence="1">Cell membrane</location>
        <topology evidence="1">Multi-pass membrane protein</topology>
    </subcellularLocation>
</comment>
<proteinExistence type="inferred from homology"/>
<dbReference type="InterPro" id="IPR050882">
    <property type="entry name" value="Prepilin_peptidase/N-MTase"/>
</dbReference>
<dbReference type="Proteomes" id="UP000033995">
    <property type="component" value="Unassembled WGS sequence"/>
</dbReference>
<feature type="transmembrane region" description="Helical" evidence="7">
    <location>
        <begin position="208"/>
        <end position="225"/>
    </location>
</feature>
<evidence type="ECO:0000256" key="5">
    <source>
        <dbReference type="ARBA" id="ARBA00022989"/>
    </source>
</evidence>
<gene>
    <name evidence="10" type="ORF">UR38_C0002G0150</name>
</gene>
<dbReference type="Pfam" id="PF06750">
    <property type="entry name" value="A24_N_bact"/>
    <property type="match status" value="1"/>
</dbReference>
<dbReference type="AlphaFoldDB" id="A0A0G0CXA8"/>
<dbReference type="GO" id="GO:0005886">
    <property type="term" value="C:plasma membrane"/>
    <property type="evidence" value="ECO:0007669"/>
    <property type="project" value="UniProtKB-SubCell"/>
</dbReference>
<dbReference type="EMBL" id="LBOZ01000002">
    <property type="protein sequence ID" value="KKP48047.1"/>
    <property type="molecule type" value="Genomic_DNA"/>
</dbReference>
<keyword evidence="4 7" id="KW-0812">Transmembrane</keyword>
<reference evidence="10 11" key="1">
    <citation type="journal article" date="2015" name="Nature">
        <title>rRNA introns, odd ribosomes, and small enigmatic genomes across a large radiation of phyla.</title>
        <authorList>
            <person name="Brown C.T."/>
            <person name="Hug L.A."/>
            <person name="Thomas B.C."/>
            <person name="Sharon I."/>
            <person name="Castelle C.J."/>
            <person name="Singh A."/>
            <person name="Wilkins M.J."/>
            <person name="Williams K.H."/>
            <person name="Banfield J.F."/>
        </authorList>
    </citation>
    <scope>NUCLEOTIDE SEQUENCE [LARGE SCALE GENOMIC DNA]</scope>
</reference>
<dbReference type="PANTHER" id="PTHR30487">
    <property type="entry name" value="TYPE 4 PREPILIN-LIKE PROTEINS LEADER PEPTIDE-PROCESSING ENZYME"/>
    <property type="match status" value="1"/>
</dbReference>
<evidence type="ECO:0000259" key="8">
    <source>
        <dbReference type="Pfam" id="PF01478"/>
    </source>
</evidence>